<dbReference type="InterPro" id="IPR036465">
    <property type="entry name" value="vWFA_dom_sf"/>
</dbReference>
<keyword evidence="3" id="KW-1185">Reference proteome</keyword>
<comment type="caution">
    <text evidence="2">The sequence shown here is derived from an EMBL/GenBank/DDBJ whole genome shotgun (WGS) entry which is preliminary data.</text>
</comment>
<accession>A0A292YIF7</accession>
<reference evidence="3" key="1">
    <citation type="submission" date="2017-07" db="EMBL/GenBank/DDBJ databases">
        <title>Draft genome sequence of Effusibacillus lacus strain skLN1.</title>
        <authorList>
            <person name="Watanabe M."/>
            <person name="Kojima H."/>
            <person name="Fukui M."/>
        </authorList>
    </citation>
    <scope>NUCLEOTIDE SEQUENCE [LARGE SCALE GENOMIC DNA]</scope>
    <source>
        <strain evidence="3">skLN1</strain>
    </source>
</reference>
<dbReference type="CDD" id="cd00198">
    <property type="entry name" value="vWFA"/>
    <property type="match status" value="1"/>
</dbReference>
<organism evidence="2 3">
    <name type="scientific">Effusibacillus lacus</name>
    <dbReference type="NCBI Taxonomy" id="1348429"/>
    <lineage>
        <taxon>Bacteria</taxon>
        <taxon>Bacillati</taxon>
        <taxon>Bacillota</taxon>
        <taxon>Bacilli</taxon>
        <taxon>Bacillales</taxon>
        <taxon>Alicyclobacillaceae</taxon>
        <taxon>Effusibacillus</taxon>
    </lineage>
</organism>
<gene>
    <name evidence="2" type="ORF">EFBL_0261</name>
</gene>
<dbReference type="Pfam" id="PF13519">
    <property type="entry name" value="VWA_2"/>
    <property type="match status" value="1"/>
</dbReference>
<protein>
    <recommendedName>
        <fullName evidence="1">VWFA domain-containing protein</fullName>
    </recommendedName>
</protein>
<dbReference type="OrthoDB" id="2960279at2"/>
<proteinExistence type="predicted"/>
<evidence type="ECO:0000259" key="1">
    <source>
        <dbReference type="PROSITE" id="PS50234"/>
    </source>
</evidence>
<feature type="domain" description="VWFA" evidence="1">
    <location>
        <begin position="133"/>
        <end position="237"/>
    </location>
</feature>
<dbReference type="Gene3D" id="3.40.50.410">
    <property type="entry name" value="von Willebrand factor, type A domain"/>
    <property type="match status" value="1"/>
</dbReference>
<evidence type="ECO:0000313" key="2">
    <source>
        <dbReference type="EMBL" id="GAX88649.1"/>
    </source>
</evidence>
<dbReference type="Proteomes" id="UP000217785">
    <property type="component" value="Unassembled WGS sequence"/>
</dbReference>
<dbReference type="RefSeq" id="WP_096180348.1">
    <property type="nucleotide sequence ID" value="NZ_BDUF01000007.1"/>
</dbReference>
<dbReference type="InterPro" id="IPR002035">
    <property type="entry name" value="VWF_A"/>
</dbReference>
<sequence length="237" mass="25250">MWEKVTINQILLVTDGCSNIGGDPVQAAETARKAGITVNVIGIIDAGALGTGGEREATEIASAGGGVCRIVEAKQLAQTMQMMTRHTMQLTIQQAVNRELKTMIGRELEDIHPFKRVEIASMIDQAGEKAKLRLILLVDVSASMKDKLPQVREAIRDLEIGLDARMGEHQIAVMTYPAPGNPARVLSHFTEKPGLAAIGSELSASGGTPTGPALEQAISLLLGEKGMQDGRARSYVV</sequence>
<dbReference type="AlphaFoldDB" id="A0A292YIF7"/>
<dbReference type="SUPFAM" id="SSF53300">
    <property type="entry name" value="vWA-like"/>
    <property type="match status" value="2"/>
</dbReference>
<name>A0A292YIF7_9BACL</name>
<evidence type="ECO:0000313" key="3">
    <source>
        <dbReference type="Proteomes" id="UP000217785"/>
    </source>
</evidence>
<dbReference type="PROSITE" id="PS50234">
    <property type="entry name" value="VWFA"/>
    <property type="match status" value="1"/>
</dbReference>
<dbReference type="EMBL" id="BDUF01000007">
    <property type="protein sequence ID" value="GAX88649.1"/>
    <property type="molecule type" value="Genomic_DNA"/>
</dbReference>